<sequence>MWEGFFGVQAKLNKPRDVTSGGLAVAGCRLDRLRSTSRGYVTAQRARPLLLASPSRMRSETLTGHRAH</sequence>
<evidence type="ECO:0000313" key="2">
    <source>
        <dbReference type="Proteomes" id="UP000314294"/>
    </source>
</evidence>
<proteinExistence type="predicted"/>
<protein>
    <submittedName>
        <fullName evidence="1">Uncharacterized protein</fullName>
    </submittedName>
</protein>
<dbReference type="AlphaFoldDB" id="A0A4Z2I7H0"/>
<evidence type="ECO:0000313" key="1">
    <source>
        <dbReference type="EMBL" id="TNN73222.1"/>
    </source>
</evidence>
<comment type="caution">
    <text evidence="1">The sequence shown here is derived from an EMBL/GenBank/DDBJ whole genome shotgun (WGS) entry which is preliminary data.</text>
</comment>
<organism evidence="1 2">
    <name type="scientific">Liparis tanakae</name>
    <name type="common">Tanaka's snailfish</name>
    <dbReference type="NCBI Taxonomy" id="230148"/>
    <lineage>
        <taxon>Eukaryota</taxon>
        <taxon>Metazoa</taxon>
        <taxon>Chordata</taxon>
        <taxon>Craniata</taxon>
        <taxon>Vertebrata</taxon>
        <taxon>Euteleostomi</taxon>
        <taxon>Actinopterygii</taxon>
        <taxon>Neopterygii</taxon>
        <taxon>Teleostei</taxon>
        <taxon>Neoteleostei</taxon>
        <taxon>Acanthomorphata</taxon>
        <taxon>Eupercaria</taxon>
        <taxon>Perciformes</taxon>
        <taxon>Cottioidei</taxon>
        <taxon>Cottales</taxon>
        <taxon>Liparidae</taxon>
        <taxon>Liparis</taxon>
    </lineage>
</organism>
<gene>
    <name evidence="1" type="ORF">EYF80_016553</name>
</gene>
<accession>A0A4Z2I7H0</accession>
<dbReference type="Proteomes" id="UP000314294">
    <property type="component" value="Unassembled WGS sequence"/>
</dbReference>
<name>A0A4Z2I7H0_9TELE</name>
<reference evidence="1 2" key="1">
    <citation type="submission" date="2019-03" db="EMBL/GenBank/DDBJ databases">
        <title>First draft genome of Liparis tanakae, snailfish: a comprehensive survey of snailfish specific genes.</title>
        <authorList>
            <person name="Kim W."/>
            <person name="Song I."/>
            <person name="Jeong J.-H."/>
            <person name="Kim D."/>
            <person name="Kim S."/>
            <person name="Ryu S."/>
            <person name="Song J.Y."/>
            <person name="Lee S.K."/>
        </authorList>
    </citation>
    <scope>NUCLEOTIDE SEQUENCE [LARGE SCALE GENOMIC DNA]</scope>
    <source>
        <tissue evidence="1">Muscle</tissue>
    </source>
</reference>
<keyword evidence="2" id="KW-1185">Reference proteome</keyword>
<dbReference type="EMBL" id="SRLO01000127">
    <property type="protein sequence ID" value="TNN73222.1"/>
    <property type="molecule type" value="Genomic_DNA"/>
</dbReference>